<dbReference type="InterPro" id="IPR004343">
    <property type="entry name" value="Plus-3_dom"/>
</dbReference>
<proteinExistence type="predicted"/>
<dbReference type="RefSeq" id="WP_006447284.1">
    <property type="nucleotide sequence ID" value="NZ_BSRA01000004.1"/>
</dbReference>
<dbReference type="STRING" id="89784.SAMN04489725_1028"/>
<evidence type="ECO:0000313" key="4">
    <source>
        <dbReference type="Proteomes" id="UP000182589"/>
    </source>
</evidence>
<reference evidence="3" key="1">
    <citation type="submission" date="2016-10" db="EMBL/GenBank/DDBJ databases">
        <authorList>
            <person name="de Groot N.N."/>
        </authorList>
    </citation>
    <scope>NUCLEOTIDE SEQUENCE [LARGE SCALE GENOMIC DNA]</scope>
    <source>
        <strain evidence="3">DSM 12489</strain>
    </source>
</reference>
<accession>A0A1H2QS50</accession>
<organism evidence="3 4">
    <name type="scientific">Alicyclobacillus hesperidum</name>
    <dbReference type="NCBI Taxonomy" id="89784"/>
    <lineage>
        <taxon>Bacteria</taxon>
        <taxon>Bacillati</taxon>
        <taxon>Bacillota</taxon>
        <taxon>Bacilli</taxon>
        <taxon>Bacillales</taxon>
        <taxon>Alicyclobacillaceae</taxon>
        <taxon>Alicyclobacillus</taxon>
    </lineage>
</organism>
<evidence type="ECO:0000259" key="1">
    <source>
        <dbReference type="PROSITE" id="PS51360"/>
    </source>
</evidence>
<sequence length="171" mass="19493">MSDLMKYGIALAPRGVVNELLTGWMNAWFINVKDPKYRLRERSRALHNAIDNALGQYLAQLRQDLKKLRQALPEPTRENPYPPLEGLAAVKEMEQYIRRVEQVRTIALSAPIPPDEYVFHGTADNEQMLYELLAVDGEIATAMQSMDETTIDQIEAILVRRNALLQQCTTP</sequence>
<dbReference type="Proteomes" id="UP000182589">
    <property type="component" value="Unassembled WGS sequence"/>
</dbReference>
<evidence type="ECO:0000313" key="2">
    <source>
        <dbReference type="EMBL" id="GLV13339.1"/>
    </source>
</evidence>
<keyword evidence="4" id="KW-1185">Reference proteome</keyword>
<feature type="domain" description="Plus3" evidence="1">
    <location>
        <begin position="148"/>
        <end position="171"/>
    </location>
</feature>
<dbReference type="EMBL" id="BSRA01000004">
    <property type="protein sequence ID" value="GLV13339.1"/>
    <property type="molecule type" value="Genomic_DNA"/>
</dbReference>
<dbReference type="GO" id="GO:0003677">
    <property type="term" value="F:DNA binding"/>
    <property type="evidence" value="ECO:0007669"/>
    <property type="project" value="InterPro"/>
</dbReference>
<dbReference type="PROSITE" id="PS51360">
    <property type="entry name" value="PLUS3"/>
    <property type="match status" value="1"/>
</dbReference>
<reference evidence="4" key="2">
    <citation type="submission" date="2016-10" db="EMBL/GenBank/DDBJ databases">
        <authorList>
            <person name="Varghese N."/>
        </authorList>
    </citation>
    <scope>NUCLEOTIDE SEQUENCE [LARGE SCALE GENOMIC DNA]</scope>
    <source>
        <strain evidence="4">DSM 12489</strain>
    </source>
</reference>
<dbReference type="AlphaFoldDB" id="A0A1H2QS50"/>
<dbReference type="EMBL" id="FNOJ01000002">
    <property type="protein sequence ID" value="SDW09434.1"/>
    <property type="molecule type" value="Genomic_DNA"/>
</dbReference>
<protein>
    <recommendedName>
        <fullName evidence="1">Plus3 domain-containing protein</fullName>
    </recommendedName>
</protein>
<evidence type="ECO:0000313" key="3">
    <source>
        <dbReference type="EMBL" id="SDW09434.1"/>
    </source>
</evidence>
<gene>
    <name evidence="2" type="ORF">Heshes_10230</name>
    <name evidence="3" type="ORF">SAMN04489725_1028</name>
</gene>
<dbReference type="Proteomes" id="UP001157137">
    <property type="component" value="Unassembled WGS sequence"/>
</dbReference>
<name>A0A1H2QS50_9BACL</name>
<reference evidence="2" key="3">
    <citation type="submission" date="2023-02" db="EMBL/GenBank/DDBJ databases">
        <title>Proposal of a novel subspecies: Alicyclobacillus hesperidum subspecies aegle.</title>
        <authorList>
            <person name="Goto K."/>
            <person name="Fujii T."/>
            <person name="Yasui K."/>
            <person name="Mochida K."/>
            <person name="Kato-Tanaka Y."/>
            <person name="Morohoshi S."/>
            <person name="An S.Y."/>
            <person name="Kasai H."/>
            <person name="Yokota A."/>
        </authorList>
    </citation>
    <scope>NUCLEOTIDE SEQUENCE</scope>
    <source>
        <strain evidence="2">DSM 12766</strain>
    </source>
</reference>